<dbReference type="NCBIfam" id="TIGR00694">
    <property type="entry name" value="thiM"/>
    <property type="match status" value="1"/>
</dbReference>
<evidence type="ECO:0000256" key="5">
    <source>
        <dbReference type="ARBA" id="ARBA00022723"/>
    </source>
</evidence>
<comment type="pathway">
    <text evidence="3 11">Cofactor biosynthesis; thiamine diphosphate biosynthesis; 4-methyl-5-(2-phosphoethyl)-thiazole from 5-(2-hydroxyethyl)-4-methylthiazole: step 1/1.</text>
</comment>
<dbReference type="GO" id="GO:0009229">
    <property type="term" value="P:thiamine diphosphate biosynthetic process"/>
    <property type="evidence" value="ECO:0007669"/>
    <property type="project" value="UniProtKB-UniRule"/>
</dbReference>
<evidence type="ECO:0000256" key="10">
    <source>
        <dbReference type="ARBA" id="ARBA00022977"/>
    </source>
</evidence>
<accession>A0A383RG96</accession>
<dbReference type="Proteomes" id="UP000304148">
    <property type="component" value="Chromosome"/>
</dbReference>
<name>A0A383RG96_PAEAL</name>
<comment type="cofactor">
    <cofactor evidence="2 11">
        <name>Mg(2+)</name>
        <dbReference type="ChEBI" id="CHEBI:18420"/>
    </cofactor>
</comment>
<keyword evidence="5 11" id="KW-0479">Metal-binding</keyword>
<dbReference type="GO" id="GO:0008972">
    <property type="term" value="F:phosphomethylpyrimidine kinase activity"/>
    <property type="evidence" value="ECO:0007669"/>
    <property type="project" value="TreeGrafter"/>
</dbReference>
<keyword evidence="6 11" id="KW-0547">Nucleotide-binding</keyword>
<evidence type="ECO:0000313" key="12">
    <source>
        <dbReference type="EMBL" id="SYX86125.1"/>
    </source>
</evidence>
<dbReference type="InterPro" id="IPR000417">
    <property type="entry name" value="Hyethyz_kinase"/>
</dbReference>
<keyword evidence="10 11" id="KW-0784">Thiamine biosynthesis</keyword>
<dbReference type="GO" id="GO:0000287">
    <property type="term" value="F:magnesium ion binding"/>
    <property type="evidence" value="ECO:0007669"/>
    <property type="project" value="UniProtKB-UniRule"/>
</dbReference>
<evidence type="ECO:0000256" key="1">
    <source>
        <dbReference type="ARBA" id="ARBA00001771"/>
    </source>
</evidence>
<evidence type="ECO:0000256" key="7">
    <source>
        <dbReference type="ARBA" id="ARBA00022777"/>
    </source>
</evidence>
<dbReference type="GO" id="GO:0009228">
    <property type="term" value="P:thiamine biosynthetic process"/>
    <property type="evidence" value="ECO:0007669"/>
    <property type="project" value="UniProtKB-KW"/>
</dbReference>
<dbReference type="PRINTS" id="PR01099">
    <property type="entry name" value="HYETHTZKNASE"/>
</dbReference>
<dbReference type="RefSeq" id="WP_138188148.1">
    <property type="nucleotide sequence ID" value="NZ_LS992241.1"/>
</dbReference>
<dbReference type="EC" id="2.7.1.50" evidence="11"/>
<keyword evidence="8 11" id="KW-0067">ATP-binding</keyword>
<dbReference type="UniPathway" id="UPA00060">
    <property type="reaction ID" value="UER00139"/>
</dbReference>
<organism evidence="12 13">
    <name type="scientific">Paenibacillus alvei</name>
    <name type="common">Bacillus alvei</name>
    <dbReference type="NCBI Taxonomy" id="44250"/>
    <lineage>
        <taxon>Bacteria</taxon>
        <taxon>Bacillati</taxon>
        <taxon>Bacillota</taxon>
        <taxon>Bacilli</taxon>
        <taxon>Bacillales</taxon>
        <taxon>Paenibacillaceae</taxon>
        <taxon>Paenibacillus</taxon>
    </lineage>
</organism>
<feature type="binding site" evidence="11">
    <location>
        <position position="119"/>
    </location>
    <ligand>
        <name>ATP</name>
        <dbReference type="ChEBI" id="CHEBI:30616"/>
    </ligand>
</feature>
<feature type="binding site" evidence="11">
    <location>
        <position position="198"/>
    </location>
    <ligand>
        <name>substrate</name>
    </ligand>
</feature>
<dbReference type="CDD" id="cd01170">
    <property type="entry name" value="THZ_kinase"/>
    <property type="match status" value="1"/>
</dbReference>
<sequence>MNDMPLFPKRIKERRPLIHNMTNIVVANFTANGLLAIGASPVMASAKEEVADMAKAADALVLNLGTLDTDMIEAMLIAGRSANVHGIPVILDPVGAGATPYRTKVSVKMLKELRVSIVRGNAAEIAQLMGEAGEIKGVDCMESESSLRSPEELFDLAARAADRFGTIVAISGKEDVITDGTTGYIINGGHPMLTNITGSGCLLTSVIGAFAAVESDLLLAGAAAMSYYGGAAAHAYRTAGHRGPGSFQTAFLDALAEIDQFDTASSIITPRQAAVRRKVWL</sequence>
<evidence type="ECO:0000256" key="6">
    <source>
        <dbReference type="ARBA" id="ARBA00022741"/>
    </source>
</evidence>
<dbReference type="PANTHER" id="PTHR20858:SF17">
    <property type="entry name" value="HYDROXYMETHYLPYRIMIDINE_PHOSPHOMETHYLPYRIMIDINE KINASE THI20-RELATED"/>
    <property type="match status" value="1"/>
</dbReference>
<evidence type="ECO:0000313" key="13">
    <source>
        <dbReference type="Proteomes" id="UP000304148"/>
    </source>
</evidence>
<dbReference type="Gene3D" id="3.40.1190.20">
    <property type="match status" value="1"/>
</dbReference>
<evidence type="ECO:0000256" key="2">
    <source>
        <dbReference type="ARBA" id="ARBA00001946"/>
    </source>
</evidence>
<dbReference type="SUPFAM" id="SSF53613">
    <property type="entry name" value="Ribokinase-like"/>
    <property type="match status" value="1"/>
</dbReference>
<dbReference type="GO" id="GO:0005829">
    <property type="term" value="C:cytosol"/>
    <property type="evidence" value="ECO:0007669"/>
    <property type="project" value="TreeGrafter"/>
</dbReference>
<evidence type="ECO:0000256" key="4">
    <source>
        <dbReference type="ARBA" id="ARBA00022679"/>
    </source>
</evidence>
<evidence type="ECO:0000256" key="9">
    <source>
        <dbReference type="ARBA" id="ARBA00022842"/>
    </source>
</evidence>
<dbReference type="PIRSF" id="PIRSF000513">
    <property type="entry name" value="Thz_kinase"/>
    <property type="match status" value="1"/>
</dbReference>
<keyword evidence="4 11" id="KW-0808">Transferase</keyword>
<dbReference type="PANTHER" id="PTHR20858">
    <property type="entry name" value="PHOSPHOMETHYLPYRIMIDINE KINASE"/>
    <property type="match status" value="1"/>
</dbReference>
<comment type="similarity">
    <text evidence="11">Belongs to the Thz kinase family.</text>
</comment>
<keyword evidence="9 11" id="KW-0460">Magnesium</keyword>
<reference evidence="13" key="1">
    <citation type="submission" date="2018-08" db="EMBL/GenBank/DDBJ databases">
        <authorList>
            <person name="Chevrot R."/>
        </authorList>
    </citation>
    <scope>NUCLEOTIDE SEQUENCE [LARGE SCALE GENOMIC DNA]</scope>
</reference>
<evidence type="ECO:0000256" key="8">
    <source>
        <dbReference type="ARBA" id="ARBA00022840"/>
    </source>
</evidence>
<dbReference type="AlphaFoldDB" id="A0A383RG96"/>
<evidence type="ECO:0000256" key="11">
    <source>
        <dbReference type="HAMAP-Rule" id="MF_00228"/>
    </source>
</evidence>
<dbReference type="NCBIfam" id="NF006830">
    <property type="entry name" value="PRK09355.1"/>
    <property type="match status" value="1"/>
</dbReference>
<evidence type="ECO:0000256" key="3">
    <source>
        <dbReference type="ARBA" id="ARBA00004868"/>
    </source>
</evidence>
<dbReference type="GO" id="GO:0008902">
    <property type="term" value="F:hydroxymethylpyrimidine kinase activity"/>
    <property type="evidence" value="ECO:0007669"/>
    <property type="project" value="TreeGrafter"/>
</dbReference>
<proteinExistence type="inferred from homology"/>
<keyword evidence="7 11" id="KW-0418">Kinase</keyword>
<feature type="binding site" evidence="11">
    <location>
        <position position="171"/>
    </location>
    <ligand>
        <name>ATP</name>
        <dbReference type="ChEBI" id="CHEBI:30616"/>
    </ligand>
</feature>
<gene>
    <name evidence="11 12" type="primary">thiM</name>
    <name evidence="12" type="ORF">PBLR_14547</name>
</gene>
<dbReference type="Pfam" id="PF02110">
    <property type="entry name" value="HK"/>
    <property type="match status" value="1"/>
</dbReference>
<protein>
    <recommendedName>
        <fullName evidence="11">Hydroxyethylthiazole kinase</fullName>
        <ecNumber evidence="11">2.7.1.50</ecNumber>
    </recommendedName>
    <alternativeName>
        <fullName evidence="11">4-methyl-5-beta-hydroxyethylthiazole kinase</fullName>
        <shortName evidence="11">TH kinase</shortName>
        <shortName evidence="11">Thz kinase</shortName>
    </alternativeName>
</protein>
<comment type="catalytic activity">
    <reaction evidence="1 11">
        <text>5-(2-hydroxyethyl)-4-methylthiazole + ATP = 4-methyl-5-(2-phosphooxyethyl)-thiazole + ADP + H(+)</text>
        <dbReference type="Rhea" id="RHEA:24212"/>
        <dbReference type="ChEBI" id="CHEBI:15378"/>
        <dbReference type="ChEBI" id="CHEBI:17957"/>
        <dbReference type="ChEBI" id="CHEBI:30616"/>
        <dbReference type="ChEBI" id="CHEBI:58296"/>
        <dbReference type="ChEBI" id="CHEBI:456216"/>
        <dbReference type="EC" id="2.7.1.50"/>
    </reaction>
</comment>
<dbReference type="HAMAP" id="MF_00228">
    <property type="entry name" value="Thz_kinase"/>
    <property type="match status" value="1"/>
</dbReference>
<comment type="function">
    <text evidence="11">Catalyzes the phosphorylation of the hydroxyl group of 4-methyl-5-beta-hydroxyethylthiazole (THZ).</text>
</comment>
<dbReference type="InterPro" id="IPR029056">
    <property type="entry name" value="Ribokinase-like"/>
</dbReference>
<dbReference type="GO" id="GO:0005524">
    <property type="term" value="F:ATP binding"/>
    <property type="evidence" value="ECO:0007669"/>
    <property type="project" value="UniProtKB-UniRule"/>
</dbReference>
<dbReference type="EMBL" id="LS992241">
    <property type="protein sequence ID" value="SYX86125.1"/>
    <property type="molecule type" value="Genomic_DNA"/>
</dbReference>
<feature type="binding site" evidence="11">
    <location>
        <position position="43"/>
    </location>
    <ligand>
        <name>substrate</name>
    </ligand>
</feature>
<dbReference type="GO" id="GO:0004417">
    <property type="term" value="F:hydroxyethylthiazole kinase activity"/>
    <property type="evidence" value="ECO:0007669"/>
    <property type="project" value="UniProtKB-UniRule"/>
</dbReference>